<reference evidence="1" key="2">
    <citation type="submission" date="2020-11" db="EMBL/GenBank/DDBJ databases">
        <authorList>
            <person name="McCartney M.A."/>
            <person name="Auch B."/>
            <person name="Kono T."/>
            <person name="Mallez S."/>
            <person name="Becker A."/>
            <person name="Gohl D.M."/>
            <person name="Silverstein K.A.T."/>
            <person name="Koren S."/>
            <person name="Bechman K.B."/>
            <person name="Herman A."/>
            <person name="Abrahante J.E."/>
            <person name="Garbe J."/>
        </authorList>
    </citation>
    <scope>NUCLEOTIDE SEQUENCE</scope>
    <source>
        <strain evidence="1">Duluth1</strain>
        <tissue evidence="1">Whole animal</tissue>
    </source>
</reference>
<evidence type="ECO:0000313" key="1">
    <source>
        <dbReference type="EMBL" id="KAH3804039.1"/>
    </source>
</evidence>
<name>A0A9D4FRC1_DREPO</name>
<keyword evidence="2" id="KW-1185">Reference proteome</keyword>
<protein>
    <submittedName>
        <fullName evidence="1">Uncharacterized protein</fullName>
    </submittedName>
</protein>
<dbReference type="SUPFAM" id="SSF81321">
    <property type="entry name" value="Family A G protein-coupled receptor-like"/>
    <property type="match status" value="1"/>
</dbReference>
<dbReference type="Proteomes" id="UP000828390">
    <property type="component" value="Unassembled WGS sequence"/>
</dbReference>
<dbReference type="EMBL" id="JAIWYP010000006">
    <property type="protein sequence ID" value="KAH3804039.1"/>
    <property type="molecule type" value="Genomic_DNA"/>
</dbReference>
<comment type="caution">
    <text evidence="1">The sequence shown here is derived from an EMBL/GenBank/DDBJ whole genome shotgun (WGS) entry which is preliminary data.</text>
</comment>
<accession>A0A9D4FRC1</accession>
<organism evidence="1 2">
    <name type="scientific">Dreissena polymorpha</name>
    <name type="common">Zebra mussel</name>
    <name type="synonym">Mytilus polymorpha</name>
    <dbReference type="NCBI Taxonomy" id="45954"/>
    <lineage>
        <taxon>Eukaryota</taxon>
        <taxon>Metazoa</taxon>
        <taxon>Spiralia</taxon>
        <taxon>Lophotrochozoa</taxon>
        <taxon>Mollusca</taxon>
        <taxon>Bivalvia</taxon>
        <taxon>Autobranchia</taxon>
        <taxon>Heteroconchia</taxon>
        <taxon>Euheterodonta</taxon>
        <taxon>Imparidentia</taxon>
        <taxon>Neoheterodontei</taxon>
        <taxon>Myida</taxon>
        <taxon>Dreissenoidea</taxon>
        <taxon>Dreissenidae</taxon>
        <taxon>Dreissena</taxon>
    </lineage>
</organism>
<evidence type="ECO:0000313" key="2">
    <source>
        <dbReference type="Proteomes" id="UP000828390"/>
    </source>
</evidence>
<gene>
    <name evidence="1" type="ORF">DPMN_132315</name>
</gene>
<proteinExistence type="predicted"/>
<dbReference type="Gene3D" id="1.20.1070.10">
    <property type="entry name" value="Rhodopsin 7-helix transmembrane proteins"/>
    <property type="match status" value="1"/>
</dbReference>
<sequence length="68" mass="7873">MVVFTCFSNWSRLSRNDRYIINLAISDSLMPLCAFPLTISSSFSHEWIFDKIGTLSSYIVTKIYVIYP</sequence>
<dbReference type="AlphaFoldDB" id="A0A9D4FRC1"/>
<reference evidence="1" key="1">
    <citation type="journal article" date="2019" name="bioRxiv">
        <title>The Genome of the Zebra Mussel, Dreissena polymorpha: A Resource for Invasive Species Research.</title>
        <authorList>
            <person name="McCartney M.A."/>
            <person name="Auch B."/>
            <person name="Kono T."/>
            <person name="Mallez S."/>
            <person name="Zhang Y."/>
            <person name="Obille A."/>
            <person name="Becker A."/>
            <person name="Abrahante J.E."/>
            <person name="Garbe J."/>
            <person name="Badalamenti J.P."/>
            <person name="Herman A."/>
            <person name="Mangelson H."/>
            <person name="Liachko I."/>
            <person name="Sullivan S."/>
            <person name="Sone E.D."/>
            <person name="Koren S."/>
            <person name="Silverstein K.A.T."/>
            <person name="Beckman K.B."/>
            <person name="Gohl D.M."/>
        </authorList>
    </citation>
    <scope>NUCLEOTIDE SEQUENCE</scope>
    <source>
        <strain evidence="1">Duluth1</strain>
        <tissue evidence="1">Whole animal</tissue>
    </source>
</reference>